<dbReference type="EMBL" id="FNLF01000002">
    <property type="protein sequence ID" value="SDQ87289.1"/>
    <property type="molecule type" value="Genomic_DNA"/>
</dbReference>
<feature type="region of interest" description="Disordered" evidence="1">
    <location>
        <begin position="58"/>
        <end position="105"/>
    </location>
</feature>
<dbReference type="AlphaFoldDB" id="A0A1H1EFR8"/>
<evidence type="ECO:0000256" key="2">
    <source>
        <dbReference type="SAM" id="Phobius"/>
    </source>
</evidence>
<dbReference type="RefSeq" id="WP_068535071.1">
    <property type="nucleotide sequence ID" value="NZ_AP025457.1"/>
</dbReference>
<evidence type="ECO:0000313" key="4">
    <source>
        <dbReference type="Proteomes" id="UP000183053"/>
    </source>
</evidence>
<dbReference type="OrthoDB" id="4774781at2"/>
<dbReference type="Pfam" id="PF19950">
    <property type="entry name" value="DUF6412"/>
    <property type="match status" value="1"/>
</dbReference>
<sequence>MIADLVRSLPRWDDLSAPWVAVVALFVAGVAMSDGAAALVGIALAVAVAALCHAWSDRDAQAPSGPATGREPDQRLRGAYRRSSMPNGAGRPRRPRAPGFAASAA</sequence>
<dbReference type="InterPro" id="IPR045635">
    <property type="entry name" value="DUF6412"/>
</dbReference>
<feature type="transmembrane region" description="Helical" evidence="2">
    <location>
        <begin position="20"/>
        <end position="51"/>
    </location>
</feature>
<keyword evidence="2" id="KW-1133">Transmembrane helix</keyword>
<evidence type="ECO:0000256" key="1">
    <source>
        <dbReference type="SAM" id="MobiDB-lite"/>
    </source>
</evidence>
<proteinExistence type="predicted"/>
<evidence type="ECO:0000313" key="3">
    <source>
        <dbReference type="EMBL" id="SDQ87289.1"/>
    </source>
</evidence>
<keyword evidence="4" id="KW-1185">Reference proteome</keyword>
<accession>A0A1H1EFR8</accession>
<reference evidence="4" key="1">
    <citation type="submission" date="2016-10" db="EMBL/GenBank/DDBJ databases">
        <authorList>
            <person name="Varghese N."/>
            <person name="Submissions S."/>
        </authorList>
    </citation>
    <scope>NUCLEOTIDE SEQUENCE [LARGE SCALE GENOMIC DNA]</scope>
    <source>
        <strain evidence="4">DSM 44142</strain>
    </source>
</reference>
<dbReference type="STRING" id="47312.SAMN04489765_2169"/>
<gene>
    <name evidence="3" type="ORF">SAMN04489765_2169</name>
</gene>
<name>A0A1H1EFR8_9ACTN</name>
<dbReference type="Proteomes" id="UP000183053">
    <property type="component" value="Unassembled WGS sequence"/>
</dbReference>
<organism evidence="3 4">
    <name type="scientific">Tsukamurella pulmonis</name>
    <dbReference type="NCBI Taxonomy" id="47312"/>
    <lineage>
        <taxon>Bacteria</taxon>
        <taxon>Bacillati</taxon>
        <taxon>Actinomycetota</taxon>
        <taxon>Actinomycetes</taxon>
        <taxon>Mycobacteriales</taxon>
        <taxon>Tsukamurellaceae</taxon>
        <taxon>Tsukamurella</taxon>
    </lineage>
</organism>
<protein>
    <submittedName>
        <fullName evidence="3">Uncharacterized protein</fullName>
    </submittedName>
</protein>
<keyword evidence="2" id="KW-0812">Transmembrane</keyword>
<keyword evidence="2" id="KW-0472">Membrane</keyword>